<comment type="caution">
    <text evidence="1">The sequence shown here is derived from an EMBL/GenBank/DDBJ whole genome shotgun (WGS) entry which is preliminary data.</text>
</comment>
<evidence type="ECO:0000313" key="2">
    <source>
        <dbReference type="Proteomes" id="UP001177021"/>
    </source>
</evidence>
<dbReference type="EMBL" id="CASHSV030000109">
    <property type="protein sequence ID" value="CAJ2647817.1"/>
    <property type="molecule type" value="Genomic_DNA"/>
</dbReference>
<evidence type="ECO:0000313" key="1">
    <source>
        <dbReference type="EMBL" id="CAJ2647817.1"/>
    </source>
</evidence>
<organism evidence="1 2">
    <name type="scientific">Trifolium pratense</name>
    <name type="common">Red clover</name>
    <dbReference type="NCBI Taxonomy" id="57577"/>
    <lineage>
        <taxon>Eukaryota</taxon>
        <taxon>Viridiplantae</taxon>
        <taxon>Streptophyta</taxon>
        <taxon>Embryophyta</taxon>
        <taxon>Tracheophyta</taxon>
        <taxon>Spermatophyta</taxon>
        <taxon>Magnoliopsida</taxon>
        <taxon>eudicotyledons</taxon>
        <taxon>Gunneridae</taxon>
        <taxon>Pentapetalae</taxon>
        <taxon>rosids</taxon>
        <taxon>fabids</taxon>
        <taxon>Fabales</taxon>
        <taxon>Fabaceae</taxon>
        <taxon>Papilionoideae</taxon>
        <taxon>50 kb inversion clade</taxon>
        <taxon>NPAAA clade</taxon>
        <taxon>Hologalegina</taxon>
        <taxon>IRL clade</taxon>
        <taxon>Trifolieae</taxon>
        <taxon>Trifolium</taxon>
    </lineage>
</organism>
<proteinExistence type="predicted"/>
<gene>
    <name evidence="1" type="ORF">MILVUS5_LOCUS16264</name>
</gene>
<accession>A0ACB0JU10</accession>
<reference evidence="1" key="1">
    <citation type="submission" date="2023-10" db="EMBL/GenBank/DDBJ databases">
        <authorList>
            <person name="Rodriguez Cubillos JULIANA M."/>
            <person name="De Vega J."/>
        </authorList>
    </citation>
    <scope>NUCLEOTIDE SEQUENCE</scope>
</reference>
<keyword evidence="2" id="KW-1185">Reference proteome</keyword>
<dbReference type="Proteomes" id="UP001177021">
    <property type="component" value="Unassembled WGS sequence"/>
</dbReference>
<protein>
    <submittedName>
        <fullName evidence="1">Uncharacterized protein</fullName>
    </submittedName>
</protein>
<sequence length="219" mass="25451">MDHQSLIRFDVSPSREPILQQQLQQDIDMPSLFFIDFEFINTILPWDSFRNNNEYDETGNVTLTIPTEILCNCTDNDHKSVMYDIFSFVSTNILDTILPELEECAKQMVEENHEEREFLEMDLMIHISTIDMAGEENQNDNGQAQQIVDLLEKYSIDYLSSDSTTEQCSICLEEFDTSSEPVSTKCSHVFHKECMVPWIQRCIDRSSFYSCPLCRGQII</sequence>
<name>A0ACB0JU10_TRIPR</name>